<gene>
    <name evidence="2" type="ORF">HMPREF1418_00315</name>
</gene>
<dbReference type="AlphaFoldDB" id="M3QXL5"/>
<dbReference type="Proteomes" id="UP000012023">
    <property type="component" value="Unassembled WGS sequence"/>
</dbReference>
<feature type="domain" description="DUF7149" evidence="1">
    <location>
        <begin position="11"/>
        <end position="66"/>
    </location>
</feature>
<reference evidence="2 3" key="1">
    <citation type="submission" date="2012-11" db="EMBL/GenBank/DDBJ databases">
        <authorList>
            <person name="Weinstock G."/>
            <person name="Sodergren E."/>
            <person name="Lobos E.A."/>
            <person name="Fulton L."/>
            <person name="Fulton R."/>
            <person name="Courtney L."/>
            <person name="Fronick C."/>
            <person name="O'Laughlin M."/>
            <person name="Godfrey J."/>
            <person name="Wilson R.M."/>
            <person name="Miner T."/>
            <person name="Farmer C."/>
            <person name="Delehaunty K."/>
            <person name="Cordes M."/>
            <person name="Minx P."/>
            <person name="Tomlinson C."/>
            <person name="Chen J."/>
            <person name="Wollam A."/>
            <person name="Pepin K.H."/>
            <person name="Bhonagiri V."/>
            <person name="Zhang X."/>
            <person name="Suruliraj S."/>
            <person name="Antonio M."/>
            <person name="Secka O."/>
            <person name="Thomas J."/>
            <person name="Warren W."/>
            <person name="Mitreva M."/>
            <person name="Mardis E.R."/>
            <person name="Wilson R.K."/>
        </authorList>
    </citation>
    <scope>NUCLEOTIDE SEQUENCE [LARGE SCALE GENOMIC DNA]</scope>
    <source>
        <strain evidence="2 3">GAM260BSi</strain>
    </source>
</reference>
<dbReference type="PATRIC" id="fig|1159046.3.peg.297"/>
<dbReference type="EMBL" id="APDV01000014">
    <property type="protein sequence ID" value="EMH25196.1"/>
    <property type="molecule type" value="Genomic_DNA"/>
</dbReference>
<protein>
    <recommendedName>
        <fullName evidence="1">DUF7149 domain-containing protein</fullName>
    </recommendedName>
</protein>
<name>M3QXL5_HELPX</name>
<dbReference type="InterPro" id="IPR055573">
    <property type="entry name" value="DUF7149"/>
</dbReference>
<evidence type="ECO:0000313" key="2">
    <source>
        <dbReference type="EMBL" id="EMH25196.1"/>
    </source>
</evidence>
<evidence type="ECO:0000259" key="1">
    <source>
        <dbReference type="Pfam" id="PF23653"/>
    </source>
</evidence>
<comment type="caution">
    <text evidence="2">The sequence shown here is derived from an EMBL/GenBank/DDBJ whole genome shotgun (WGS) entry which is preliminary data.</text>
</comment>
<dbReference type="HOGENOM" id="CLU_2368994_0_0_7"/>
<sequence length="95" mass="11230">MIRFTRILLKDFIKKYNPPTPTKETIENFEKEINSLLENAPRQDDEEFQKNKINKFLGKISSIKEHYTYKSAVLKNAFLNNDKLLKHAFLSGIRN</sequence>
<dbReference type="Pfam" id="PF23653">
    <property type="entry name" value="DUF7149"/>
    <property type="match status" value="1"/>
</dbReference>
<proteinExistence type="predicted"/>
<evidence type="ECO:0000313" key="3">
    <source>
        <dbReference type="Proteomes" id="UP000012023"/>
    </source>
</evidence>
<organism evidence="2 3">
    <name type="scientific">Helicobacter pylori GAM260BSi</name>
    <dbReference type="NCBI Taxonomy" id="1159046"/>
    <lineage>
        <taxon>Bacteria</taxon>
        <taxon>Pseudomonadati</taxon>
        <taxon>Campylobacterota</taxon>
        <taxon>Epsilonproteobacteria</taxon>
        <taxon>Campylobacterales</taxon>
        <taxon>Helicobacteraceae</taxon>
        <taxon>Helicobacter</taxon>
    </lineage>
</organism>
<accession>M3QXL5</accession>
<dbReference type="RefSeq" id="WP_001954711.1">
    <property type="nucleotide sequence ID" value="NZ_KB636942.1"/>
</dbReference>